<evidence type="ECO:0000313" key="1">
    <source>
        <dbReference type="EMBL" id="CAF2110127.1"/>
    </source>
</evidence>
<organism evidence="1">
    <name type="scientific">Brassica napus</name>
    <name type="common">Rape</name>
    <dbReference type="NCBI Taxonomy" id="3708"/>
    <lineage>
        <taxon>Eukaryota</taxon>
        <taxon>Viridiplantae</taxon>
        <taxon>Streptophyta</taxon>
        <taxon>Embryophyta</taxon>
        <taxon>Tracheophyta</taxon>
        <taxon>Spermatophyta</taxon>
        <taxon>Magnoliopsida</taxon>
        <taxon>eudicotyledons</taxon>
        <taxon>Gunneridae</taxon>
        <taxon>Pentapetalae</taxon>
        <taxon>rosids</taxon>
        <taxon>malvids</taxon>
        <taxon>Brassicales</taxon>
        <taxon>Brassicaceae</taxon>
        <taxon>Brassiceae</taxon>
        <taxon>Brassica</taxon>
    </lineage>
</organism>
<protein>
    <submittedName>
        <fullName evidence="1">(rape) hypothetical protein</fullName>
    </submittedName>
</protein>
<proteinExistence type="predicted"/>
<dbReference type="AlphaFoldDB" id="A0A816UGF5"/>
<reference evidence="1" key="1">
    <citation type="submission" date="2021-01" db="EMBL/GenBank/DDBJ databases">
        <authorList>
            <consortium name="Genoscope - CEA"/>
            <person name="William W."/>
        </authorList>
    </citation>
    <scope>NUCLEOTIDE SEQUENCE</scope>
</reference>
<accession>A0A816UGF5</accession>
<sequence length="33" mass="3539">MRLGPRGLNRVERSSVSDQFCTSWAGSGDAVQA</sequence>
<dbReference type="EMBL" id="HG994372">
    <property type="protein sequence ID" value="CAF2110127.1"/>
    <property type="molecule type" value="Genomic_DNA"/>
</dbReference>
<gene>
    <name evidence="1" type="ORF">DARMORV10_C08P22280.1</name>
</gene>
<dbReference type="Proteomes" id="UP001295469">
    <property type="component" value="Chromosome C08"/>
</dbReference>
<name>A0A816UGF5_BRANA</name>